<keyword evidence="2" id="KW-1185">Reference proteome</keyword>
<proteinExistence type="predicted"/>
<protein>
    <submittedName>
        <fullName evidence="1">Uncharacterized protein</fullName>
    </submittedName>
</protein>
<reference evidence="2" key="1">
    <citation type="journal article" date="2023" name="G3 (Bethesda)">
        <title>Genome assembly and association tests identify interacting loci associated with vigor, precocity, and sex in interspecific pistachio rootstocks.</title>
        <authorList>
            <person name="Palmer W."/>
            <person name="Jacygrad E."/>
            <person name="Sagayaradj S."/>
            <person name="Cavanaugh K."/>
            <person name="Han R."/>
            <person name="Bertier L."/>
            <person name="Beede B."/>
            <person name="Kafkas S."/>
            <person name="Golino D."/>
            <person name="Preece J."/>
            <person name="Michelmore R."/>
        </authorList>
    </citation>
    <scope>NUCLEOTIDE SEQUENCE [LARGE SCALE GENOMIC DNA]</scope>
</reference>
<evidence type="ECO:0000313" key="1">
    <source>
        <dbReference type="EMBL" id="KAJ0044606.1"/>
    </source>
</evidence>
<evidence type="ECO:0000313" key="2">
    <source>
        <dbReference type="Proteomes" id="UP001163603"/>
    </source>
</evidence>
<dbReference type="EMBL" id="CM047738">
    <property type="protein sequence ID" value="KAJ0044606.1"/>
    <property type="molecule type" value="Genomic_DNA"/>
</dbReference>
<comment type="caution">
    <text evidence="1">The sequence shown here is derived from an EMBL/GenBank/DDBJ whole genome shotgun (WGS) entry which is preliminary data.</text>
</comment>
<accession>A0ACC0Z2W2</accession>
<name>A0ACC0Z2W2_9ROSI</name>
<gene>
    <name evidence="1" type="ORF">Pint_05445</name>
</gene>
<dbReference type="Proteomes" id="UP001163603">
    <property type="component" value="Chromosome 3"/>
</dbReference>
<organism evidence="1 2">
    <name type="scientific">Pistacia integerrima</name>
    <dbReference type="NCBI Taxonomy" id="434235"/>
    <lineage>
        <taxon>Eukaryota</taxon>
        <taxon>Viridiplantae</taxon>
        <taxon>Streptophyta</taxon>
        <taxon>Embryophyta</taxon>
        <taxon>Tracheophyta</taxon>
        <taxon>Spermatophyta</taxon>
        <taxon>Magnoliopsida</taxon>
        <taxon>eudicotyledons</taxon>
        <taxon>Gunneridae</taxon>
        <taxon>Pentapetalae</taxon>
        <taxon>rosids</taxon>
        <taxon>malvids</taxon>
        <taxon>Sapindales</taxon>
        <taxon>Anacardiaceae</taxon>
        <taxon>Pistacia</taxon>
    </lineage>
</organism>
<sequence>MGGCASASKPKEIDFATCEVKFEITAVDDAKPAYARPAKAETENKFIEEANANQNIKEIGRNVEGNVENVKESEKRIELTIDQKAKKAKENEKNVEKVDGKAKATAKEMENKVEAAVVGKVDKSDEVPKKLEKFDQK</sequence>